<sequence length="460" mass="53010">MGFLSDLFNIESSQFKTISKPTAIKEFSTENGNLKVLNELLLRLNSNNKRQLVNKEIIAIKMGLKGESTVDFELRNCTFPFLYLHDIRIEYDDLVVQIDYLVITKKYICVMETKQLLGDVNINKDGEFIRAYKSKSGYENKTGMYSPIEQNKKHVNLIKKILKDVFDADKVPVKSIVVMANPAAIIRKTYASKEIQNQIIRAEKLSDYFLTLNNDLPYTVLKEATAFKIANYLKEKHTPINIDYQGKFGLLEKDFIAESNSTKENIKKELKILDSKVRLPEELIVQKIDIVPELSESDKQMTEDLKVYRNQKAKEEGYKGFQYHCVFSASTIGNIVEIKPQTIEQLFQVRGLAQLKINKYGNDILKITRKKIDNDPHLIKEMKSAPIIENKEDELRNKLKQFRSEISAKESIRPYLVFSNQQMEEVLNAKPITKDQLSHVSGFGEIKVEKYADGIVNIFK</sequence>
<evidence type="ECO:0000313" key="4">
    <source>
        <dbReference type="EMBL" id="APC39982.1"/>
    </source>
</evidence>
<feature type="domain" description="NERD" evidence="2">
    <location>
        <begin position="62"/>
        <end position="181"/>
    </location>
</feature>
<evidence type="ECO:0000259" key="3">
    <source>
        <dbReference type="PROSITE" id="PS50967"/>
    </source>
</evidence>
<dbReference type="InterPro" id="IPR044876">
    <property type="entry name" value="HRDC_dom_sf"/>
</dbReference>
<dbReference type="Pfam" id="PF00570">
    <property type="entry name" value="HRDC"/>
    <property type="match status" value="2"/>
</dbReference>
<keyword evidence="1" id="KW-0175">Coiled coil</keyword>
<dbReference type="AlphaFoldDB" id="A0A1J0GGE8"/>
<dbReference type="KEGG" id="ceu:A7L45_07845"/>
<evidence type="ECO:0000256" key="1">
    <source>
        <dbReference type="SAM" id="Coils"/>
    </source>
</evidence>
<dbReference type="InterPro" id="IPR002121">
    <property type="entry name" value="HRDC_dom"/>
</dbReference>
<proteinExistence type="predicted"/>
<protein>
    <recommendedName>
        <fullName evidence="6">Aldolase</fullName>
    </recommendedName>
</protein>
<name>A0A1J0GGE8_9CLOT</name>
<feature type="coiled-coil region" evidence="1">
    <location>
        <begin position="385"/>
        <end position="412"/>
    </location>
</feature>
<gene>
    <name evidence="4" type="ORF">A7L45_07845</name>
</gene>
<dbReference type="Proteomes" id="UP000182569">
    <property type="component" value="Chromosome"/>
</dbReference>
<dbReference type="Pfam" id="PF08378">
    <property type="entry name" value="NERD"/>
    <property type="match status" value="1"/>
</dbReference>
<dbReference type="PROSITE" id="PS50965">
    <property type="entry name" value="NERD"/>
    <property type="match status" value="1"/>
</dbReference>
<dbReference type="GO" id="GO:0003676">
    <property type="term" value="F:nucleic acid binding"/>
    <property type="evidence" value="ECO:0007669"/>
    <property type="project" value="InterPro"/>
</dbReference>
<accession>A0A1J0GGE8</accession>
<dbReference type="PROSITE" id="PS50967">
    <property type="entry name" value="HRDC"/>
    <property type="match status" value="2"/>
</dbReference>
<evidence type="ECO:0000259" key="2">
    <source>
        <dbReference type="PROSITE" id="PS50965"/>
    </source>
</evidence>
<dbReference type="OrthoDB" id="9776650at2"/>
<dbReference type="EMBL" id="CP015756">
    <property type="protein sequence ID" value="APC39982.1"/>
    <property type="molecule type" value="Genomic_DNA"/>
</dbReference>
<dbReference type="SMART" id="SM00341">
    <property type="entry name" value="HRDC"/>
    <property type="match status" value="2"/>
</dbReference>
<organism evidence="4 5">
    <name type="scientific">Clostridium estertheticum subsp. estertheticum</name>
    <dbReference type="NCBI Taxonomy" id="1552"/>
    <lineage>
        <taxon>Bacteria</taxon>
        <taxon>Bacillati</taxon>
        <taxon>Bacillota</taxon>
        <taxon>Clostridia</taxon>
        <taxon>Eubacteriales</taxon>
        <taxon>Clostridiaceae</taxon>
        <taxon>Clostridium</taxon>
    </lineage>
</organism>
<dbReference type="SUPFAM" id="SSF47819">
    <property type="entry name" value="HRDC-like"/>
    <property type="match status" value="2"/>
</dbReference>
<dbReference type="InterPro" id="IPR010997">
    <property type="entry name" value="HRDC-like_sf"/>
</dbReference>
<evidence type="ECO:0008006" key="6">
    <source>
        <dbReference type="Google" id="ProtNLM"/>
    </source>
</evidence>
<dbReference type="Gene3D" id="1.10.150.80">
    <property type="entry name" value="HRDC domain"/>
    <property type="match status" value="2"/>
</dbReference>
<dbReference type="GO" id="GO:0000166">
    <property type="term" value="F:nucleotide binding"/>
    <property type="evidence" value="ECO:0007669"/>
    <property type="project" value="InterPro"/>
</dbReference>
<keyword evidence="5" id="KW-1185">Reference proteome</keyword>
<feature type="domain" description="HRDC" evidence="3">
    <location>
        <begin position="389"/>
        <end position="460"/>
    </location>
</feature>
<feature type="domain" description="HRDC" evidence="3">
    <location>
        <begin position="295"/>
        <end position="378"/>
    </location>
</feature>
<evidence type="ECO:0000313" key="5">
    <source>
        <dbReference type="Proteomes" id="UP000182569"/>
    </source>
</evidence>
<dbReference type="STRING" id="1552.A7L45_07845"/>
<dbReference type="InterPro" id="IPR011528">
    <property type="entry name" value="NERD"/>
</dbReference>
<reference evidence="5" key="1">
    <citation type="journal article" date="2016" name="Front. Microbiol.">
        <title>Complete Genome Sequence of Clostridium estertheticum DSM 8809, a Microbe Identified in Spoiled Vacuum Packed Beef.</title>
        <authorList>
            <person name="Yu Z."/>
            <person name="Gunn L."/>
            <person name="Brennan E."/>
            <person name="Reid R."/>
            <person name="Wall P.G."/>
            <person name="Gaora O.P."/>
            <person name="Hurley D."/>
            <person name="Bolton D."/>
            <person name="Fanning S."/>
        </authorList>
    </citation>
    <scope>NUCLEOTIDE SEQUENCE [LARGE SCALE GENOMIC DNA]</scope>
    <source>
        <strain evidence="5">DSM 8809</strain>
    </source>
</reference>
<dbReference type="RefSeq" id="WP_071612276.1">
    <property type="nucleotide sequence ID" value="NZ_CP015756.1"/>
</dbReference>